<evidence type="ECO:0008006" key="3">
    <source>
        <dbReference type="Google" id="ProtNLM"/>
    </source>
</evidence>
<organism evidence="1 2">
    <name type="scientific">Bacteroides faecichinchillae</name>
    <dbReference type="NCBI Taxonomy" id="871325"/>
    <lineage>
        <taxon>Bacteria</taxon>
        <taxon>Pseudomonadati</taxon>
        <taxon>Bacteroidota</taxon>
        <taxon>Bacteroidia</taxon>
        <taxon>Bacteroidales</taxon>
        <taxon>Bacteroidaceae</taxon>
        <taxon>Bacteroides</taxon>
    </lineage>
</organism>
<keyword evidence="2" id="KW-1185">Reference proteome</keyword>
<dbReference type="OrthoDB" id="1092992at2"/>
<evidence type="ECO:0000313" key="2">
    <source>
        <dbReference type="Proteomes" id="UP000184436"/>
    </source>
</evidence>
<sequence length="305" mass="35324">MNKQLFKIADIVTAHLQDMKSIGLTEGKMGLVLFYYEFSRYLSLEIDNHLANNLLDEVLSKAGKVGNNGIELGLAGIGCGINYLIRNEFVEVTEDALIDLEYNLFSGESVDFGINFSMLSPAVYLLSKYGGKEMLGNYDVYVLTLLNTCRYYCLSIYDNKKKPLDLINSMLYFLLELKKQNVHVWEADKLIWKILTYLLDYKDIEKDIYGDTVILFNLLHQMPDTTPLKKEVMARLSNLEDKDWSIEAYRKILWQQILFSQWSDNAIIPEVDKLLYLIDNEIQDLKGIWVPLGIYLMNMNKFKKV</sequence>
<dbReference type="SUPFAM" id="SSF158745">
    <property type="entry name" value="LanC-like"/>
    <property type="match status" value="1"/>
</dbReference>
<dbReference type="Proteomes" id="UP000184436">
    <property type="component" value="Unassembled WGS sequence"/>
</dbReference>
<dbReference type="Gene3D" id="1.50.10.20">
    <property type="match status" value="1"/>
</dbReference>
<gene>
    <name evidence="1" type="ORF">SAMN05444349_12912</name>
</gene>
<accession>A0A1M5DIF9</accession>
<dbReference type="EMBL" id="FQVD01000029">
    <property type="protein sequence ID" value="SHF66634.1"/>
    <property type="molecule type" value="Genomic_DNA"/>
</dbReference>
<name>A0A1M5DIF9_9BACE</name>
<dbReference type="STRING" id="871325.SAMN05444349_12912"/>
<reference evidence="1 2" key="1">
    <citation type="submission" date="2016-11" db="EMBL/GenBank/DDBJ databases">
        <authorList>
            <person name="Jaros S."/>
            <person name="Januszkiewicz K."/>
            <person name="Wedrychowicz H."/>
        </authorList>
    </citation>
    <scope>NUCLEOTIDE SEQUENCE [LARGE SCALE GENOMIC DNA]</scope>
    <source>
        <strain evidence="1 2">DSM 26883</strain>
    </source>
</reference>
<protein>
    <recommendedName>
        <fullName evidence="3">Lanthionine synthetase C-like protein</fullName>
    </recommendedName>
</protein>
<dbReference type="RefSeq" id="WP_025075490.1">
    <property type="nucleotide sequence ID" value="NZ_FQVD01000029.1"/>
</dbReference>
<dbReference type="AlphaFoldDB" id="A0A1M5DIF9"/>
<evidence type="ECO:0000313" key="1">
    <source>
        <dbReference type="EMBL" id="SHF66634.1"/>
    </source>
</evidence>
<proteinExistence type="predicted"/>